<name>A0A1Z1FAC9_9SPHN</name>
<dbReference type="GO" id="GO:0005829">
    <property type="term" value="C:cytosol"/>
    <property type="evidence" value="ECO:0007669"/>
    <property type="project" value="UniProtKB-ARBA"/>
</dbReference>
<dbReference type="CDD" id="cd06456">
    <property type="entry name" value="M3A_DCP"/>
    <property type="match status" value="1"/>
</dbReference>
<feature type="signal peptide" evidence="8">
    <location>
        <begin position="1"/>
        <end position="24"/>
    </location>
</feature>
<dbReference type="Pfam" id="PF01432">
    <property type="entry name" value="Peptidase_M3"/>
    <property type="match status" value="1"/>
</dbReference>
<keyword evidence="11" id="KW-1185">Reference proteome</keyword>
<gene>
    <name evidence="10" type="ORF">A9D14_05005</name>
</gene>
<dbReference type="GO" id="GO:0004222">
    <property type="term" value="F:metalloendopeptidase activity"/>
    <property type="evidence" value="ECO:0007669"/>
    <property type="project" value="InterPro"/>
</dbReference>
<dbReference type="EMBL" id="CP019602">
    <property type="protein sequence ID" value="ARU15657.1"/>
    <property type="molecule type" value="Genomic_DNA"/>
</dbReference>
<dbReference type="SUPFAM" id="SSF55486">
    <property type="entry name" value="Metalloproteases ('zincins'), catalytic domain"/>
    <property type="match status" value="1"/>
</dbReference>
<evidence type="ECO:0000313" key="10">
    <source>
        <dbReference type="EMBL" id="ARU15657.1"/>
    </source>
</evidence>
<keyword evidence="4 7" id="KW-0378">Hydrolase</keyword>
<evidence type="ECO:0000256" key="8">
    <source>
        <dbReference type="SAM" id="SignalP"/>
    </source>
</evidence>
<proteinExistence type="inferred from homology"/>
<keyword evidence="5 7" id="KW-0862">Zinc</keyword>
<keyword evidence="6 7" id="KW-0482">Metalloprotease</keyword>
<dbReference type="InterPro" id="IPR045090">
    <property type="entry name" value="Pept_M3A_M3B"/>
</dbReference>
<keyword evidence="3 7" id="KW-0479">Metal-binding</keyword>
<dbReference type="PANTHER" id="PTHR43660">
    <property type="entry name" value="DIPEPTIDYL CARBOXYPEPTIDASE"/>
    <property type="match status" value="1"/>
</dbReference>
<feature type="chain" id="PRO_5011488344" evidence="8">
    <location>
        <begin position="25"/>
        <end position="723"/>
    </location>
</feature>
<dbReference type="FunFam" id="3.40.390.10:FF:000009">
    <property type="entry name" value="Oligopeptidase A"/>
    <property type="match status" value="1"/>
</dbReference>
<evidence type="ECO:0000256" key="3">
    <source>
        <dbReference type="ARBA" id="ARBA00022723"/>
    </source>
</evidence>
<dbReference type="Proteomes" id="UP000195807">
    <property type="component" value="Chromosome"/>
</dbReference>
<dbReference type="RefSeq" id="WP_066843507.1">
    <property type="nucleotide sequence ID" value="NZ_CP019602.1"/>
</dbReference>
<dbReference type="Gene3D" id="1.10.1370.10">
    <property type="entry name" value="Neurolysin, domain 3"/>
    <property type="match status" value="1"/>
</dbReference>
<evidence type="ECO:0000256" key="7">
    <source>
        <dbReference type="RuleBase" id="RU003435"/>
    </source>
</evidence>
<evidence type="ECO:0000256" key="6">
    <source>
        <dbReference type="ARBA" id="ARBA00023049"/>
    </source>
</evidence>
<comment type="similarity">
    <text evidence="1 7">Belongs to the peptidase M3 family.</text>
</comment>
<reference evidence="10 11" key="1">
    <citation type="submission" date="2017-01" db="EMBL/GenBank/DDBJ databases">
        <title>Complete genome sequence of esterase-producing bacterium Croceicoccus marinus E4A9.</title>
        <authorList>
            <person name="Wu Y.-H."/>
            <person name="Cheng H."/>
            <person name="Xu L."/>
            <person name="Huo Y.-Y."/>
            <person name="Wang C.-S."/>
            <person name="Xu X.-W."/>
        </authorList>
    </citation>
    <scope>NUCLEOTIDE SEQUENCE [LARGE SCALE GENOMIC DNA]</scope>
    <source>
        <strain evidence="10 11">E4A9</strain>
    </source>
</reference>
<dbReference type="AlphaFoldDB" id="A0A1Z1FAC9"/>
<dbReference type="Gene3D" id="3.40.390.10">
    <property type="entry name" value="Collagenase (Catalytic Domain)"/>
    <property type="match status" value="1"/>
</dbReference>
<evidence type="ECO:0000256" key="5">
    <source>
        <dbReference type="ARBA" id="ARBA00022833"/>
    </source>
</evidence>
<dbReference type="PROSITE" id="PS51257">
    <property type="entry name" value="PROKAR_LIPOPROTEIN"/>
    <property type="match status" value="1"/>
</dbReference>
<dbReference type="GO" id="GO:0004180">
    <property type="term" value="F:carboxypeptidase activity"/>
    <property type="evidence" value="ECO:0007669"/>
    <property type="project" value="UniProtKB-KW"/>
</dbReference>
<evidence type="ECO:0000256" key="1">
    <source>
        <dbReference type="ARBA" id="ARBA00006040"/>
    </source>
</evidence>
<keyword evidence="2 7" id="KW-0645">Protease</keyword>
<keyword evidence="8" id="KW-0732">Signal</keyword>
<evidence type="ECO:0000256" key="4">
    <source>
        <dbReference type="ARBA" id="ARBA00022801"/>
    </source>
</evidence>
<dbReference type="InterPro" id="IPR034005">
    <property type="entry name" value="M3A_DCP"/>
</dbReference>
<organism evidence="10 11">
    <name type="scientific">Croceicoccus marinus</name>
    <dbReference type="NCBI Taxonomy" id="450378"/>
    <lineage>
        <taxon>Bacteria</taxon>
        <taxon>Pseudomonadati</taxon>
        <taxon>Pseudomonadota</taxon>
        <taxon>Alphaproteobacteria</taxon>
        <taxon>Sphingomonadales</taxon>
        <taxon>Erythrobacteraceae</taxon>
        <taxon>Croceicoccus</taxon>
    </lineage>
</organism>
<dbReference type="InterPro" id="IPR001567">
    <property type="entry name" value="Pept_M3A_M3B_dom"/>
</dbReference>
<dbReference type="GO" id="GO:0046872">
    <property type="term" value="F:metal ion binding"/>
    <property type="evidence" value="ECO:0007669"/>
    <property type="project" value="UniProtKB-UniRule"/>
</dbReference>
<dbReference type="STRING" id="450378.GCA_001661675_00999"/>
<dbReference type="GO" id="GO:0006508">
    <property type="term" value="P:proteolysis"/>
    <property type="evidence" value="ECO:0007669"/>
    <property type="project" value="UniProtKB-KW"/>
</dbReference>
<keyword evidence="10" id="KW-0121">Carboxypeptidase</keyword>
<comment type="cofactor">
    <cofactor evidence="7">
        <name>Zn(2+)</name>
        <dbReference type="ChEBI" id="CHEBI:29105"/>
    </cofactor>
    <text evidence="7">Binds 1 zinc ion.</text>
</comment>
<feature type="domain" description="Peptidase M3A/M3B catalytic" evidence="9">
    <location>
        <begin position="269"/>
        <end position="717"/>
    </location>
</feature>
<dbReference type="InterPro" id="IPR024079">
    <property type="entry name" value="MetalloPept_cat_dom_sf"/>
</dbReference>
<dbReference type="InterPro" id="IPR024077">
    <property type="entry name" value="Neurolysin/TOP_dom2"/>
</dbReference>
<dbReference type="PANTHER" id="PTHR43660:SF1">
    <property type="entry name" value="DIPEPTIDYL CARBOXYPEPTIDASE"/>
    <property type="match status" value="1"/>
</dbReference>
<accession>A0A1Z1FAC9</accession>
<evidence type="ECO:0000256" key="2">
    <source>
        <dbReference type="ARBA" id="ARBA00022670"/>
    </source>
</evidence>
<sequence>MYKPALLIGTALCAAALGACTTTATDTTMAPTAPTQTAIPQGTGVFAEPSALPFHAPDFTRIQDSDFKPAIEQGMAIEKAEWQAIADNPQAPTFDNTIVALQRTGRMLDRAQRVFSVMTGTVTNDTLDAVDAELSPQLAAHSDALYLNDEIFARVKAVYDNRAAMSMTVEDAVLLEKTYERFVHAGAELSPEAKTQLRDINTRLSALSTEFSQTLTQATKDEALVVSDRAALAGLSDAEITAAATSASERGLDGQYVIALQNTTQQPLLSSLDNRDTRMALYEKSWNRTVGGGDNDTRALIKEIATLRAQKAALFGEPDYASYQMYDRMAETPENAIAFMNGLAAPTAKAQAEDAAAINAMIKAEGGNFTVQPWDWDYYASKVRAQKFDLDDNATKPYFEVNRVLEDGVFFAANKLYGLTFKKRTDLPVWHPTVSVYTVYDADGSELALFYFDPFQRDNKRGGAWMSGFVGQSHLFDEKPVIYNVLNIPPPAEGEPALASFDNVETIFHEFGHALHGMFADQRYPSLSGTATPRDFVEFPSQANEKWAVEPTVLANYARHYETGEPMPAELLQKVQESQTFDQGYALGETLAAAMLDMDWHDLAAGEIPADVNAFEAAALAETGLHTNLVPPRYRTSYFRHVWASGYAAGYYAYLWTEMLSANTGEWFDANGGMTRANGQKFRDTVLSRGGTIDYNDAFRALTGSDPQVQPLLRARGLLDEGQ</sequence>
<dbReference type="KEGG" id="cman:A9D14_05005"/>
<protein>
    <submittedName>
        <fullName evidence="10">Dipeptidyl carboxypeptidase II</fullName>
    </submittedName>
</protein>
<evidence type="ECO:0000313" key="11">
    <source>
        <dbReference type="Proteomes" id="UP000195807"/>
    </source>
</evidence>
<evidence type="ECO:0000259" key="9">
    <source>
        <dbReference type="Pfam" id="PF01432"/>
    </source>
</evidence>